<dbReference type="EMBL" id="CP096208">
    <property type="protein sequence ID" value="UPQ81801.1"/>
    <property type="molecule type" value="Genomic_DNA"/>
</dbReference>
<accession>A0ABY4KLR9</accession>
<gene>
    <name evidence="2" type="ORF">M0M42_15485</name>
</gene>
<name>A0ABY4KLR9_9PSED</name>
<protein>
    <recommendedName>
        <fullName evidence="1">STAND NTPase 4 small alpha/beta domain-containing protein</fullName>
    </recommendedName>
</protein>
<dbReference type="Proteomes" id="UP000831189">
    <property type="component" value="Chromosome"/>
</dbReference>
<evidence type="ECO:0000259" key="1">
    <source>
        <dbReference type="Pfam" id="PF24406"/>
    </source>
</evidence>
<evidence type="ECO:0000313" key="3">
    <source>
        <dbReference type="Proteomes" id="UP000831189"/>
    </source>
</evidence>
<dbReference type="InterPro" id="IPR057123">
    <property type="entry name" value="STAND_NTPase4_dom"/>
</dbReference>
<dbReference type="Pfam" id="PF24406">
    <property type="entry name" value="nSTAND_NTPase4"/>
    <property type="match status" value="1"/>
</dbReference>
<reference evidence="2 3" key="1">
    <citation type="submission" date="2022-04" db="EMBL/GenBank/DDBJ databases">
        <title>Pseudomonas knackmussii B09-2.</title>
        <authorList>
            <person name="Deng Y."/>
        </authorList>
    </citation>
    <scope>NUCLEOTIDE SEQUENCE [LARGE SCALE GENOMIC DNA]</scope>
    <source>
        <strain evidence="2 3">B09-2</strain>
    </source>
</reference>
<keyword evidence="3" id="KW-1185">Reference proteome</keyword>
<feature type="domain" description="STAND NTPase 4 small alpha/beta" evidence="1">
    <location>
        <begin position="227"/>
        <end position="280"/>
    </location>
</feature>
<sequence>MFAKLALEGKLPVYIDCEHINKSDLNKVLERQIQEQYTDLTIKQFLDFPEKVILLDNLDRIGLNNRHRNIFIGLISERFSYIIATCHSAFSYISSEIPALSTFKSCELLGFGNFKREEIIKKWISLGVEESIDESSLYSKCDDLKIQLNSIIKKNIVPPKPIYVLMIMQMFEAYAQQNIELTSYGHCYQQLIYQSLEKAKISGKDYEKYLNVLTELAWCIFIHGDNLNSSEIGIFFDDYGKLYLSVNQEEVLKKLISHSILTEKQGKVGFKYPYIYYFFAGKKFAEGYRDIELVQHKLEKLLADLHREDYANILIFITHHTKDSWVLNKIKLVLSELFKDHSKATLTKEQLSFMDDFMRLIPDLVLEQREIQQERDDQNRALDKFERIENVEDTENTPDILANINKSFKGMEIAGQIIRNRHATMTRTALYDLASSGTATGLRFLDYFIKISDSSKNEILRFIGQVLAQHPDLTNRQVQEHAEATYLHLTYGVINGVIRKIAYSVGSKEAQEVYKALEDAEDTPAYTLINQAVELQFKRVLSISSIEKTTERLKNSPVCLRILKEMVIQHIYMFPVEYKQKQQLSELLNISVQGQRFMDRKKLGKG</sequence>
<proteinExistence type="predicted"/>
<evidence type="ECO:0000313" key="2">
    <source>
        <dbReference type="EMBL" id="UPQ81801.1"/>
    </source>
</evidence>
<organism evidence="2 3">
    <name type="scientific">Pseudomonas knackmussii</name>
    <dbReference type="NCBI Taxonomy" id="65741"/>
    <lineage>
        <taxon>Bacteria</taxon>
        <taxon>Pseudomonadati</taxon>
        <taxon>Pseudomonadota</taxon>
        <taxon>Gammaproteobacteria</taxon>
        <taxon>Pseudomonadales</taxon>
        <taxon>Pseudomonadaceae</taxon>
        <taxon>Pseudomonas</taxon>
    </lineage>
</organism>